<dbReference type="GO" id="GO:0006887">
    <property type="term" value="P:exocytosis"/>
    <property type="evidence" value="ECO:0007669"/>
    <property type="project" value="InterPro"/>
</dbReference>
<accession>A0A6I9Y5Y6</accession>
<dbReference type="CTD" id="7127"/>
<dbReference type="Pfam" id="PF06046">
    <property type="entry name" value="Sec6"/>
    <property type="match status" value="1"/>
</dbReference>
<name>A0A6I9Y5Y6_9SAUR</name>
<dbReference type="GO" id="GO:0000149">
    <property type="term" value="F:SNARE binding"/>
    <property type="evidence" value="ECO:0007669"/>
    <property type="project" value="TreeGrafter"/>
</dbReference>
<dbReference type="OrthoDB" id="190098at2759"/>
<organism evidence="3 4">
    <name type="scientific">Thamnophis sirtalis</name>
    <dbReference type="NCBI Taxonomy" id="35019"/>
    <lineage>
        <taxon>Eukaryota</taxon>
        <taxon>Metazoa</taxon>
        <taxon>Chordata</taxon>
        <taxon>Craniata</taxon>
        <taxon>Vertebrata</taxon>
        <taxon>Euteleostomi</taxon>
        <taxon>Lepidosauria</taxon>
        <taxon>Squamata</taxon>
        <taxon>Bifurcata</taxon>
        <taxon>Unidentata</taxon>
        <taxon>Episquamata</taxon>
        <taxon>Toxicofera</taxon>
        <taxon>Serpentes</taxon>
        <taxon>Colubroidea</taxon>
        <taxon>Colubridae</taxon>
        <taxon>Natricinae</taxon>
        <taxon>Thamnophis</taxon>
    </lineage>
</organism>
<evidence type="ECO:0000313" key="4">
    <source>
        <dbReference type="RefSeq" id="XP_013913560.1"/>
    </source>
</evidence>
<feature type="compositionally biased region" description="Basic and acidic residues" evidence="2">
    <location>
        <begin position="48"/>
        <end position="60"/>
    </location>
</feature>
<evidence type="ECO:0000256" key="1">
    <source>
        <dbReference type="ARBA" id="ARBA00009447"/>
    </source>
</evidence>
<keyword evidence="3" id="KW-1185">Reference proteome</keyword>
<proteinExistence type="inferred from homology"/>
<dbReference type="Gene3D" id="1.10.357.70">
    <property type="entry name" value="Exocyst complex component Sec6, C-terminal domain"/>
    <property type="match status" value="1"/>
</dbReference>
<dbReference type="GO" id="GO:0051601">
    <property type="term" value="P:exocyst localization"/>
    <property type="evidence" value="ECO:0007669"/>
    <property type="project" value="TreeGrafter"/>
</dbReference>
<dbReference type="InterPro" id="IPR010326">
    <property type="entry name" value="EXOC3/Sec6"/>
</dbReference>
<evidence type="ECO:0000313" key="3">
    <source>
        <dbReference type="Proteomes" id="UP000504617"/>
    </source>
</evidence>
<dbReference type="RefSeq" id="XP_013913560.1">
    <property type="nucleotide sequence ID" value="XM_014058085.1"/>
</dbReference>
<dbReference type="Proteomes" id="UP000504617">
    <property type="component" value="Unplaced"/>
</dbReference>
<evidence type="ECO:0000256" key="2">
    <source>
        <dbReference type="SAM" id="MobiDB-lite"/>
    </source>
</evidence>
<gene>
    <name evidence="4" type="primary">TNFAIP2</name>
</gene>
<protein>
    <submittedName>
        <fullName evidence="4">Tumor necrosis factor alpha-induced protein 2 isoform X2</fullName>
    </submittedName>
</protein>
<dbReference type="AlphaFoldDB" id="A0A6I9Y5Y6"/>
<dbReference type="PANTHER" id="PTHR21292">
    <property type="entry name" value="EXOCYST COMPLEX COMPONENT SEC6-RELATED"/>
    <property type="match status" value="1"/>
</dbReference>
<dbReference type="GeneID" id="106542376"/>
<sequence>MMLKLRPFFYSSPPNSAKQAENKKIAKASVSSESEPDSLSIESSSEEAQPKNHMGTENHKQIPPLEYFPQSPLELTETDNVKKKPKTGIKKIIAWFFDKGGKRNEKKPEEENCQPITVLPVDQIKKLIQSQHFCEASEHLIMQKKSNSNLDSRNGEETLDNQTEIEDLLELLYQKIFNTIESSISIALTKPELLKNAVSAVVMWVEEEENSQLRMWKEEWRNTIQKSVEERMNAPPLVSKDLSTIGNTFLHMGKTMKDDMITVVQHIKHHYPEHFQVCHTYAKFYHNYFSYQMEMCAEFELNKHDNYLLLNWTQNLYPNDIKKNSVLVKELDEASIGNLLPLGQIKQLEQTYLTHETDFVRCCLDKGLKIEVTNWTKEVAPEILNDYYHSELSIDAIKAIFETQEAAKDITPELGHQMSALLLTELLTFLQCYKRDLETFIRRNQQHRYFEPIIIANMNNFENFRAHTEKSTGSTKSDVKTNIFSMLDDLQTTGVNGLLQPLFSEIQTLLKKFNDKKWDSCGGVMDEIITALDARILVFKRLKNPHRQVIMERIHLYLVQKYIQKIIWKKIKIKSPEKQNQLSELIYYDASILYKFCIENGSNATWLKSAIPSLAEIIRLQDPDAIKLEVSALASNYPDIKKKHLCAILNIKSLSNAKIKSIVSVLKIRGDATLT</sequence>
<feature type="region of interest" description="Disordered" evidence="2">
    <location>
        <begin position="1"/>
        <end position="65"/>
    </location>
</feature>
<dbReference type="InterPro" id="IPR042532">
    <property type="entry name" value="EXOC3/Sec6_C"/>
</dbReference>
<dbReference type="GO" id="GO:0000145">
    <property type="term" value="C:exocyst"/>
    <property type="evidence" value="ECO:0007669"/>
    <property type="project" value="InterPro"/>
</dbReference>
<reference evidence="4" key="1">
    <citation type="submission" date="2025-08" db="UniProtKB">
        <authorList>
            <consortium name="RefSeq"/>
        </authorList>
    </citation>
    <scope>IDENTIFICATION</scope>
    <source>
        <tissue evidence="4">Skeletal muscle</tissue>
    </source>
</reference>
<dbReference type="PANTHER" id="PTHR21292:SF4">
    <property type="entry name" value="TUMOR NECROSIS FACTOR ALPHA-INDUCED PROTEIN 2"/>
    <property type="match status" value="1"/>
</dbReference>
<feature type="compositionally biased region" description="Low complexity" evidence="2">
    <location>
        <begin position="29"/>
        <end position="47"/>
    </location>
</feature>
<comment type="similarity">
    <text evidence="1">Belongs to the SEC6 family.</text>
</comment>